<feature type="domain" description="Helicase ATP-binding" evidence="1">
    <location>
        <begin position="1250"/>
        <end position="1423"/>
    </location>
</feature>
<comment type="caution">
    <text evidence="3">The sequence shown here is derived from an EMBL/GenBank/DDBJ whole genome shotgun (WGS) entry which is preliminary data.</text>
</comment>
<dbReference type="SMART" id="SM00487">
    <property type="entry name" value="DEXDc"/>
    <property type="match status" value="1"/>
</dbReference>
<dbReference type="InterPro" id="IPR006935">
    <property type="entry name" value="Helicase/UvrB_N"/>
</dbReference>
<gene>
    <name evidence="3" type="ORF">Cba03nite_44820</name>
</gene>
<dbReference type="NCBIfam" id="NF047352">
    <property type="entry name" value="P_loop_sacsin"/>
    <property type="match status" value="1"/>
</dbReference>
<feature type="domain" description="Helicase C-terminal" evidence="2">
    <location>
        <begin position="1491"/>
        <end position="1636"/>
    </location>
</feature>
<dbReference type="InterPro" id="IPR052511">
    <property type="entry name" value="ATP-dep_Helicase"/>
</dbReference>
<dbReference type="SUPFAM" id="SSF55874">
    <property type="entry name" value="ATPase domain of HSP90 chaperone/DNA topoisomerase II/histidine kinase"/>
    <property type="match status" value="1"/>
</dbReference>
<dbReference type="InterPro" id="IPR027417">
    <property type="entry name" value="P-loop_NTPase"/>
</dbReference>
<dbReference type="PANTHER" id="PTHR47962">
    <property type="entry name" value="ATP-DEPENDENT HELICASE LHR-RELATED-RELATED"/>
    <property type="match status" value="1"/>
</dbReference>
<dbReference type="InterPro" id="IPR036890">
    <property type="entry name" value="HATPase_C_sf"/>
</dbReference>
<dbReference type="Pfam" id="PF04851">
    <property type="entry name" value="ResIII"/>
    <property type="match status" value="1"/>
</dbReference>
<dbReference type="Proteomes" id="UP000601223">
    <property type="component" value="Unassembled WGS sequence"/>
</dbReference>
<protein>
    <recommendedName>
        <fullName evidence="5">Helicase</fullName>
    </recommendedName>
</protein>
<evidence type="ECO:0008006" key="5">
    <source>
        <dbReference type="Google" id="ProtNLM"/>
    </source>
</evidence>
<dbReference type="PROSITE" id="PS51192">
    <property type="entry name" value="HELICASE_ATP_BIND_1"/>
    <property type="match status" value="1"/>
</dbReference>
<dbReference type="InterPro" id="IPR001650">
    <property type="entry name" value="Helicase_C-like"/>
</dbReference>
<evidence type="ECO:0000259" key="1">
    <source>
        <dbReference type="PROSITE" id="PS51192"/>
    </source>
</evidence>
<dbReference type="PROSITE" id="PS51194">
    <property type="entry name" value="HELICASE_CTER"/>
    <property type="match status" value="1"/>
</dbReference>
<evidence type="ECO:0000259" key="2">
    <source>
        <dbReference type="PROSITE" id="PS51194"/>
    </source>
</evidence>
<dbReference type="PANTHER" id="PTHR47962:SF7">
    <property type="entry name" value="MITOCHONDRIAL ATP-DEPENDENT HELICASE IRC3-RELATED"/>
    <property type="match status" value="1"/>
</dbReference>
<dbReference type="InterPro" id="IPR014001">
    <property type="entry name" value="Helicase_ATP-bd"/>
</dbReference>
<dbReference type="GO" id="GO:0003677">
    <property type="term" value="F:DNA binding"/>
    <property type="evidence" value="ECO:0007669"/>
    <property type="project" value="InterPro"/>
</dbReference>
<dbReference type="Gene3D" id="3.40.50.300">
    <property type="entry name" value="P-loop containing nucleotide triphosphate hydrolases"/>
    <property type="match status" value="2"/>
</dbReference>
<dbReference type="GO" id="GO:0016887">
    <property type="term" value="F:ATP hydrolysis activity"/>
    <property type="evidence" value="ECO:0007669"/>
    <property type="project" value="TreeGrafter"/>
</dbReference>
<evidence type="ECO:0000313" key="4">
    <source>
        <dbReference type="Proteomes" id="UP000601223"/>
    </source>
</evidence>
<dbReference type="GO" id="GO:0005524">
    <property type="term" value="F:ATP binding"/>
    <property type="evidence" value="ECO:0007669"/>
    <property type="project" value="InterPro"/>
</dbReference>
<name>A0A8J3JQP9_9ACTN</name>
<keyword evidence="4" id="KW-1185">Reference proteome</keyword>
<dbReference type="SUPFAM" id="SSF52540">
    <property type="entry name" value="P-loop containing nucleoside triphosphate hydrolases"/>
    <property type="match status" value="1"/>
</dbReference>
<sequence length="1636" mass="181327">MFLRAACFIDHASVPRDARRPQPRSDVSVNPYQPTAVLGRIAELSQLALGTYRFNPDRVEEDANGERRIHQGGYGDRQLFELVQNAADELRDPPHRGGRIHVVLTAKDLYCANTGTSITPEGAETILRMGVSRKRGGQIGRFGVGVKSVLSVTRTPQFFSRSGSFGFDAEWSAEEILRAVNDGRSERGLPRLSSVGDTPVLRLARPLDEAHERAIDPILDELLEWATTVVRLPLTEGAATRLGHDIHQASRSGQDSSGREFPHQFPLFSHHVGTILLEDRRSLPIVRREITVEHDGVRHTINETRSGTKARTEHYRVFTVEHPVSDDSRGSAGELHDRGIIDVSWAVPEYTLVRTERGQFRQVPQERGTFWSFFPTKYPTTLSGALNAAWKTNEDRQNLLDSSALNSELLHVAAKLVVDSLPELIAPDDPAAYLPLLPGRTKESPNWACEYLTGEVWKLAAKSPSLPDQDGELRKPMDLRIHPERLSHGALTLWREYPKGPRDWVHHSVDASTIRRGKLNHILDAAPKRQPETVRSWLESLVEDRTAEASAAAIRVLAHMIEHDHAKAENAVREQIDDARNARIILTEDGDFVAPVAGRVYRRSVDDGLHDDLVYIDLRISADPGMLRHLDRIGVRDADAPGRFHSILDQGFEGYDARSWTRFWELLRVAGGTSQVTAIRDRMSETSVTLRVRTMTGDFLPIRDGLLPGPVVPPDGSRDADLTIDTMFHADDLPVLRELGAVDAPRRGYQPSEEQWFERYRTAMYEAYCEELDPTARRVQPHTLRFEGSPMAGPLHLFGRLSDEGKAAFLAAVPDDGLVTYWTRQVGGQASTRVAVPSPIRWLISGEGTVNTSLGLVPVSAAVGPQLHSYAKVLPVADIRTGLAVKLGLPAKVEDVESERWSDLLTMAKESTDDAFVGRTYALLARVALDLLNEESTVRCRVGAQWDLRPDGDIAVAFTRDEYDELVREKHPVILVDAADDAEQADFMIREWGMRRVADVIEKKIRFVPSGPATALADEFPALRQRLGGTRVGGLLLQRCIELEEIIRTPSGTRSAPQTSARQVNTALVVDSASPEQVLMQADQLFSWGLGPAGCRAVLDADRRQKDELATRQRKEAVRQAVGIAEKIALLVDEDDLRMGLPNGLVASEIAETGGEPDHLRLAQLAYGAHGDGVLRAHAKDIEKKRFPDAPSQFDGGHTALRFVADLGFPEEFAGVRIPSPPMREEVEGPTAFPALHEYQEMIASRLTGLLGAETPCRAMLSLPTAAGKTRVAAEGVIRWVRESGTPDGPILWIAQTGELCEQAVQSWKFVWGKVGLDRPLVIDRLWHTNSATPVTGRPHLVVATDAKLDKCLGTPEYAWLRNASLVLVDEAHTAYNTEYTRILEHLGLTHRATPRHLVGLTATPYRSNKEETRLLVQRFGDRRLDEGVFPDEPVKHLQSLGVLARVQHRELAGTSLILSQHELETVEQFSGFLPKGAEQRLGEDETRNKILIDEITALPTDWPVLVFATSVQHAKFLAAKLSDRGVQAAAIDSATAPSERRQKVAAFRNGRLRVITNYGVLSQGFDAPATRAVVIARPVYSAVSYQQMIGRGLRGPRNGGKAECLILDVRDNITNYRDGLAFKDLEKLWTEGNRR</sequence>
<dbReference type="EMBL" id="BONF01000027">
    <property type="protein sequence ID" value="GIF83133.1"/>
    <property type="molecule type" value="Genomic_DNA"/>
</dbReference>
<dbReference type="SMART" id="SM00490">
    <property type="entry name" value="HELICc"/>
    <property type="match status" value="1"/>
</dbReference>
<organism evidence="3 4">
    <name type="scientific">Catellatospora bangladeshensis</name>
    <dbReference type="NCBI Taxonomy" id="310355"/>
    <lineage>
        <taxon>Bacteria</taxon>
        <taxon>Bacillati</taxon>
        <taxon>Actinomycetota</taxon>
        <taxon>Actinomycetes</taxon>
        <taxon>Micromonosporales</taxon>
        <taxon>Micromonosporaceae</taxon>
        <taxon>Catellatospora</taxon>
    </lineage>
</organism>
<proteinExistence type="predicted"/>
<accession>A0A8J3JQP9</accession>
<evidence type="ECO:0000313" key="3">
    <source>
        <dbReference type="EMBL" id="GIF83133.1"/>
    </source>
</evidence>
<dbReference type="Pfam" id="PF00271">
    <property type="entry name" value="Helicase_C"/>
    <property type="match status" value="1"/>
</dbReference>
<reference evidence="3 4" key="1">
    <citation type="submission" date="2021-01" db="EMBL/GenBank/DDBJ databases">
        <title>Whole genome shotgun sequence of Catellatospora bangladeshensis NBRC 107357.</title>
        <authorList>
            <person name="Komaki H."/>
            <person name="Tamura T."/>
        </authorList>
    </citation>
    <scope>NUCLEOTIDE SEQUENCE [LARGE SCALE GENOMIC DNA]</scope>
    <source>
        <strain evidence="3 4">NBRC 107357</strain>
    </source>
</reference>